<evidence type="ECO:0000256" key="2">
    <source>
        <dbReference type="SAM" id="SignalP"/>
    </source>
</evidence>
<dbReference type="EMBL" id="WIXE01015085">
    <property type="protein sequence ID" value="KAK5973747.1"/>
    <property type="molecule type" value="Genomic_DNA"/>
</dbReference>
<proteinExistence type="predicted"/>
<name>A0AAN8F7K2_TRICO</name>
<dbReference type="AlphaFoldDB" id="A0AAN8F7K2"/>
<feature type="compositionally biased region" description="Low complexity" evidence="1">
    <location>
        <begin position="131"/>
        <end position="140"/>
    </location>
</feature>
<evidence type="ECO:0000313" key="3">
    <source>
        <dbReference type="EMBL" id="KAK5973747.1"/>
    </source>
</evidence>
<comment type="caution">
    <text evidence="3">The sequence shown here is derived from an EMBL/GenBank/DDBJ whole genome shotgun (WGS) entry which is preliminary data.</text>
</comment>
<feature type="compositionally biased region" description="Polar residues" evidence="1">
    <location>
        <begin position="292"/>
        <end position="305"/>
    </location>
</feature>
<feature type="compositionally biased region" description="Polar residues" evidence="1">
    <location>
        <begin position="110"/>
        <end position="120"/>
    </location>
</feature>
<feature type="region of interest" description="Disordered" evidence="1">
    <location>
        <begin position="279"/>
        <end position="305"/>
    </location>
</feature>
<sequence>MTRLLLLIYCTLCIAQNRDHRERRPHRPYIEPKYSRLTPFTNEENFPEPVFGMAHGLPYESMKKDIERELAEHFPIMERGRPDREDDTTRQTNGPPQITLPANGHDVNRETSGSLPSTSTEPDDQRTWAQTTSLTTTSLSSEKERVRKNDGYNDYRLTTEQLLTTQKLPCLGCAQVFPLVSSTMPPIARISSQTGVSPLMDKPSSPLLPSQHFALPLPNDQFNFRDIGENQGVGCRNRIRSPDFEPPSVSSTDSFLSPPSALSVPTVTVSFLFTTSHTPQKANISHPHQELSPASPNHNQLPGDL</sequence>
<evidence type="ECO:0000313" key="4">
    <source>
        <dbReference type="Proteomes" id="UP001331761"/>
    </source>
</evidence>
<feature type="compositionally biased region" description="Basic and acidic residues" evidence="1">
    <location>
        <begin position="73"/>
        <end position="89"/>
    </location>
</feature>
<reference evidence="3 4" key="1">
    <citation type="submission" date="2019-10" db="EMBL/GenBank/DDBJ databases">
        <title>Assembly and Annotation for the nematode Trichostrongylus colubriformis.</title>
        <authorList>
            <person name="Martin J."/>
        </authorList>
    </citation>
    <scope>NUCLEOTIDE SEQUENCE [LARGE SCALE GENOMIC DNA]</scope>
    <source>
        <strain evidence="3">G859</strain>
        <tissue evidence="3">Whole worm</tissue>
    </source>
</reference>
<accession>A0AAN8F7K2</accession>
<organism evidence="3 4">
    <name type="scientific">Trichostrongylus colubriformis</name>
    <name type="common">Black scour worm</name>
    <dbReference type="NCBI Taxonomy" id="6319"/>
    <lineage>
        <taxon>Eukaryota</taxon>
        <taxon>Metazoa</taxon>
        <taxon>Ecdysozoa</taxon>
        <taxon>Nematoda</taxon>
        <taxon>Chromadorea</taxon>
        <taxon>Rhabditida</taxon>
        <taxon>Rhabditina</taxon>
        <taxon>Rhabditomorpha</taxon>
        <taxon>Strongyloidea</taxon>
        <taxon>Trichostrongylidae</taxon>
        <taxon>Trichostrongylus</taxon>
    </lineage>
</organism>
<protein>
    <submittedName>
        <fullName evidence="3">Uncharacterized protein</fullName>
    </submittedName>
</protein>
<dbReference type="Proteomes" id="UP001331761">
    <property type="component" value="Unassembled WGS sequence"/>
</dbReference>
<gene>
    <name evidence="3" type="ORF">GCK32_012201</name>
</gene>
<feature type="region of interest" description="Disordered" evidence="1">
    <location>
        <begin position="73"/>
        <end position="145"/>
    </location>
</feature>
<feature type="signal peptide" evidence="2">
    <location>
        <begin position="1"/>
        <end position="15"/>
    </location>
</feature>
<keyword evidence="4" id="KW-1185">Reference proteome</keyword>
<keyword evidence="2" id="KW-0732">Signal</keyword>
<feature type="chain" id="PRO_5043044051" evidence="2">
    <location>
        <begin position="16"/>
        <end position="305"/>
    </location>
</feature>
<evidence type="ECO:0000256" key="1">
    <source>
        <dbReference type="SAM" id="MobiDB-lite"/>
    </source>
</evidence>